<feature type="compositionally biased region" description="Basic and acidic residues" evidence="1">
    <location>
        <begin position="334"/>
        <end position="346"/>
    </location>
</feature>
<protein>
    <submittedName>
        <fullName evidence="2">Type 2A phosphatase-associated protein 42</fullName>
    </submittedName>
</protein>
<evidence type="ECO:0000313" key="3">
    <source>
        <dbReference type="Proteomes" id="UP001497600"/>
    </source>
</evidence>
<organism evidence="2 3">
    <name type="scientific">[Candida] anglica</name>
    <dbReference type="NCBI Taxonomy" id="148631"/>
    <lineage>
        <taxon>Eukaryota</taxon>
        <taxon>Fungi</taxon>
        <taxon>Dikarya</taxon>
        <taxon>Ascomycota</taxon>
        <taxon>Saccharomycotina</taxon>
        <taxon>Pichiomycetes</taxon>
        <taxon>Debaryomycetaceae</taxon>
        <taxon>Kurtzmaniella</taxon>
    </lineage>
</organism>
<feature type="region of interest" description="Disordered" evidence="1">
    <location>
        <begin position="333"/>
        <end position="380"/>
    </location>
</feature>
<dbReference type="InterPro" id="IPR007304">
    <property type="entry name" value="TAP46-like"/>
</dbReference>
<dbReference type="Proteomes" id="UP001497600">
    <property type="component" value="Chromosome D"/>
</dbReference>
<feature type="region of interest" description="Disordered" evidence="1">
    <location>
        <begin position="238"/>
        <end position="266"/>
    </location>
</feature>
<keyword evidence="3" id="KW-1185">Reference proteome</keyword>
<dbReference type="PANTHER" id="PTHR10933">
    <property type="entry name" value="IMMUNOGLOBULIN-BINDING PROTEIN 1"/>
    <property type="match status" value="1"/>
</dbReference>
<feature type="compositionally biased region" description="Basic and acidic residues" evidence="1">
    <location>
        <begin position="356"/>
        <end position="369"/>
    </location>
</feature>
<proteinExistence type="predicted"/>
<evidence type="ECO:0000313" key="2">
    <source>
        <dbReference type="EMBL" id="CAK7904240.1"/>
    </source>
</evidence>
<dbReference type="Gene3D" id="1.25.40.540">
    <property type="entry name" value="TAP42-like family"/>
    <property type="match status" value="1"/>
</dbReference>
<dbReference type="Pfam" id="PF04177">
    <property type="entry name" value="TAP42"/>
    <property type="match status" value="1"/>
</dbReference>
<evidence type="ECO:0000256" key="1">
    <source>
        <dbReference type="SAM" id="MobiDB-lite"/>
    </source>
</evidence>
<name>A0ABP0EB54_9ASCO</name>
<sequence>MSDSVTSRFRSFVSDFNKIHELGRKDSGKFQSKLSSLLVNLQQIQSFVQRLDLFSENEPLDEVNAFYIQYLALDYYLANLYSIYLLKSSSEVATSDLINPTKYKSSNLKLAKQSALQFLVSLQGYKNILTKAQSSKLDSFKEIFNPTYDELVSSYSSPQDKRAEKIENYKLEKQLTSKLNILNEYYNDDDQVFEKFDEETIRAIYIDQLRLFSISAFSLLESIAMELEVLSKQAEFEKMREDRESNSSPTDLKPEKYGPDNDYGYTTKIEQSHRSLQGSQKIPSLISKQGKILQPFTITSGRQDIQKKVFGTGQVLPSMSVEEYLDYELANGKMAKEEVKDPSKDEDATDDSDEELEKRQWDDWKDDNPKGSGNTGGNIG</sequence>
<dbReference type="EMBL" id="OZ004256">
    <property type="protein sequence ID" value="CAK7904240.1"/>
    <property type="molecule type" value="Genomic_DNA"/>
</dbReference>
<accession>A0ABP0EB54</accession>
<dbReference type="PANTHER" id="PTHR10933:SF9">
    <property type="entry name" value="IMMUNOGLOBULIN-BINDING PROTEIN 1"/>
    <property type="match status" value="1"/>
</dbReference>
<reference evidence="2 3" key="1">
    <citation type="submission" date="2024-01" db="EMBL/GenBank/DDBJ databases">
        <authorList>
            <consortium name="Genoscope - CEA"/>
            <person name="William W."/>
        </authorList>
    </citation>
    <scope>NUCLEOTIDE SEQUENCE [LARGE SCALE GENOMIC DNA]</scope>
    <source>
        <strain evidence="2 3">29B2s-10</strain>
    </source>
</reference>
<gene>
    <name evidence="2" type="primary">TAP42</name>
    <name evidence="2" type="ORF">CAAN4_D08416</name>
</gene>
<dbReference type="InterPro" id="IPR038511">
    <property type="entry name" value="TAP42/TAP46-like_sf"/>
</dbReference>